<comment type="caution">
    <text evidence="1">The sequence shown here is derived from an EMBL/GenBank/DDBJ whole genome shotgun (WGS) entry which is preliminary data.</text>
</comment>
<reference evidence="1" key="1">
    <citation type="journal article" date="2020" name="mSystems">
        <title>Genome- and Community-Level Interaction Insights into Carbon Utilization and Element Cycling Functions of Hydrothermarchaeota in Hydrothermal Sediment.</title>
        <authorList>
            <person name="Zhou Z."/>
            <person name="Liu Y."/>
            <person name="Xu W."/>
            <person name="Pan J."/>
            <person name="Luo Z.H."/>
            <person name="Li M."/>
        </authorList>
    </citation>
    <scope>NUCLEOTIDE SEQUENCE [LARGE SCALE GENOMIC DNA]</scope>
    <source>
        <strain evidence="1">HyVt-93</strain>
    </source>
</reference>
<proteinExistence type="predicted"/>
<dbReference type="Proteomes" id="UP000886217">
    <property type="component" value="Unassembled WGS sequence"/>
</dbReference>
<sequence length="115" mass="13140">NWQGGIMELGLNEQGVGVSTIDAVKEMFNSLPEDTKQQKLEELKLSSEEELFAKLEETRNQIPSWIWDAVTELEEKIKSGEVKVPMATTKDQIEAIRAAQTWQEMEELAKQWESS</sequence>
<feature type="non-terminal residue" evidence="1">
    <location>
        <position position="1"/>
    </location>
</feature>
<name>A0A7C5JY09_THELI</name>
<accession>A0A7C5JY09</accession>
<gene>
    <name evidence="1" type="ORF">ENL40_08495</name>
</gene>
<dbReference type="AlphaFoldDB" id="A0A7C5JY09"/>
<protein>
    <submittedName>
        <fullName evidence="1">Sugar-binding protein</fullName>
    </submittedName>
</protein>
<organism evidence="1">
    <name type="scientific">Thermococcus litoralis</name>
    <dbReference type="NCBI Taxonomy" id="2265"/>
    <lineage>
        <taxon>Archaea</taxon>
        <taxon>Methanobacteriati</taxon>
        <taxon>Methanobacteriota</taxon>
        <taxon>Thermococci</taxon>
        <taxon>Thermococcales</taxon>
        <taxon>Thermococcaceae</taxon>
        <taxon>Thermococcus</taxon>
    </lineage>
</organism>
<dbReference type="EMBL" id="DRTU01000341">
    <property type="protein sequence ID" value="HHI01475.1"/>
    <property type="molecule type" value="Genomic_DNA"/>
</dbReference>
<evidence type="ECO:0000313" key="1">
    <source>
        <dbReference type="EMBL" id="HHI01475.1"/>
    </source>
</evidence>